<protein>
    <submittedName>
        <fullName evidence="1">Uncharacterized protein</fullName>
    </submittedName>
</protein>
<dbReference type="Proteomes" id="UP000681035">
    <property type="component" value="Chromosome"/>
</dbReference>
<accession>A0A810Q7N5</accession>
<evidence type="ECO:0000313" key="1">
    <source>
        <dbReference type="EMBL" id="BCK81491.1"/>
    </source>
</evidence>
<gene>
    <name evidence="1" type="ORF">MM50RIKEN_12540</name>
</gene>
<dbReference type="RefSeq" id="WP_213540291.1">
    <property type="nucleotide sequence ID" value="NZ_AP023418.1"/>
</dbReference>
<name>A0A810Q7N5_9FIRM</name>
<keyword evidence="2" id="KW-1185">Reference proteome</keyword>
<organism evidence="1 2">
    <name type="scientific">Vescimonas coprocola</name>
    <dbReference type="NCBI Taxonomy" id="2714355"/>
    <lineage>
        <taxon>Bacteria</taxon>
        <taxon>Bacillati</taxon>
        <taxon>Bacillota</taxon>
        <taxon>Clostridia</taxon>
        <taxon>Eubacteriales</taxon>
        <taxon>Oscillospiraceae</taxon>
        <taxon>Vescimonas</taxon>
    </lineage>
</organism>
<dbReference type="KEGG" id="vcop:MM50RIKEN_12540"/>
<sequence>MLTDKELAAVPEELLEDLLRYSEYGWRERRIATLLARRYPVALTEADVRKLRRLGQKKLRQA</sequence>
<reference evidence="1" key="1">
    <citation type="submission" date="2020-09" db="EMBL/GenBank/DDBJ databases">
        <title>New species isolated from human feces.</title>
        <authorList>
            <person name="Kitahara M."/>
            <person name="Shigeno Y."/>
            <person name="Shime M."/>
            <person name="Matsumoto Y."/>
            <person name="Nakamura S."/>
            <person name="Motooka D."/>
            <person name="Fukuoka S."/>
            <person name="Nishikawa H."/>
            <person name="Benno Y."/>
        </authorList>
    </citation>
    <scope>NUCLEOTIDE SEQUENCE</scope>
    <source>
        <strain evidence="1">MM50</strain>
    </source>
</reference>
<dbReference type="EMBL" id="AP023418">
    <property type="protein sequence ID" value="BCK81491.1"/>
    <property type="molecule type" value="Genomic_DNA"/>
</dbReference>
<proteinExistence type="predicted"/>
<dbReference type="AlphaFoldDB" id="A0A810Q7N5"/>
<evidence type="ECO:0000313" key="2">
    <source>
        <dbReference type="Proteomes" id="UP000681035"/>
    </source>
</evidence>